<evidence type="ECO:0000313" key="1">
    <source>
        <dbReference type="EMBL" id="GGQ33800.1"/>
    </source>
</evidence>
<gene>
    <name evidence="1" type="ORF">GCM10009411_36540</name>
</gene>
<protein>
    <recommendedName>
        <fullName evidence="3">DUF1311 domain-containing protein</fullName>
    </recommendedName>
</protein>
<reference evidence="2" key="1">
    <citation type="journal article" date="2019" name="Int. J. Syst. Evol. Microbiol.">
        <title>The Global Catalogue of Microorganisms (GCM) 10K type strain sequencing project: providing services to taxonomists for standard genome sequencing and annotation.</title>
        <authorList>
            <consortium name="The Broad Institute Genomics Platform"/>
            <consortium name="The Broad Institute Genome Sequencing Center for Infectious Disease"/>
            <person name="Wu L."/>
            <person name="Ma J."/>
        </authorList>
    </citation>
    <scope>NUCLEOTIDE SEQUENCE [LARGE SCALE GENOMIC DNA]</scope>
    <source>
        <strain evidence="2">JCM 32306</strain>
    </source>
</reference>
<organism evidence="1 2">
    <name type="scientific">Shewanella litoralis</name>
    <dbReference type="NCBI Taxonomy" id="2282700"/>
    <lineage>
        <taxon>Bacteria</taxon>
        <taxon>Pseudomonadati</taxon>
        <taxon>Pseudomonadota</taxon>
        <taxon>Gammaproteobacteria</taxon>
        <taxon>Alteromonadales</taxon>
        <taxon>Shewanellaceae</taxon>
        <taxon>Shewanella</taxon>
    </lineage>
</organism>
<evidence type="ECO:0000313" key="2">
    <source>
        <dbReference type="Proteomes" id="UP000619118"/>
    </source>
</evidence>
<comment type="caution">
    <text evidence="1">The sequence shown here is derived from an EMBL/GenBank/DDBJ whole genome shotgun (WGS) entry which is preliminary data.</text>
</comment>
<accession>A0ABQ2RJ38</accession>
<keyword evidence="2" id="KW-1185">Reference proteome</keyword>
<dbReference type="Proteomes" id="UP000619118">
    <property type="component" value="Unassembled WGS sequence"/>
</dbReference>
<dbReference type="RefSeq" id="WP_160054539.1">
    <property type="nucleotide sequence ID" value="NZ_BMQX01000040.1"/>
</dbReference>
<name>A0ABQ2RJ38_9GAMM</name>
<proteinExistence type="predicted"/>
<sequence length="162" mass="18636">MDPFSQLFAAYLHTVSNSIAEVYVDSMNTTVTSQSLVYNDTNIRFQHQLWKIKPNSVCSDLEQQATQFSKCTQQAKTMFTELCTQLSSMENLNQRGRSLSNMYCNASLNYKPMVAYISEPEQKTDQELRQKECNLMILKAMQDSSDEMLKQKNTVCDNSLLR</sequence>
<dbReference type="EMBL" id="BMQX01000040">
    <property type="protein sequence ID" value="GGQ33800.1"/>
    <property type="molecule type" value="Genomic_DNA"/>
</dbReference>
<evidence type="ECO:0008006" key="3">
    <source>
        <dbReference type="Google" id="ProtNLM"/>
    </source>
</evidence>